<dbReference type="AlphaFoldDB" id="A0A934X3G7"/>
<comment type="caution">
    <text evidence="2">The sequence shown here is derived from an EMBL/GenBank/DDBJ whole genome shotgun (WGS) entry which is preliminary data.</text>
</comment>
<evidence type="ECO:0000313" key="3">
    <source>
        <dbReference type="Proteomes" id="UP000718281"/>
    </source>
</evidence>
<dbReference type="SUPFAM" id="SSF46785">
    <property type="entry name" value="Winged helix' DNA-binding domain"/>
    <property type="match status" value="1"/>
</dbReference>
<protein>
    <submittedName>
        <fullName evidence="2">Helix-turn-helix domain-containing protein</fullName>
    </submittedName>
</protein>
<name>A0A934X3G7_9MICO</name>
<dbReference type="Gene3D" id="1.10.10.10">
    <property type="entry name" value="Winged helix-like DNA-binding domain superfamily/Winged helix DNA-binding domain"/>
    <property type="match status" value="1"/>
</dbReference>
<gene>
    <name evidence="2" type="ORF">IPF40_01380</name>
</gene>
<evidence type="ECO:0000256" key="1">
    <source>
        <dbReference type="SAM" id="MobiDB-lite"/>
    </source>
</evidence>
<dbReference type="Proteomes" id="UP000718281">
    <property type="component" value="Unassembled WGS sequence"/>
</dbReference>
<dbReference type="InterPro" id="IPR036390">
    <property type="entry name" value="WH_DNA-bd_sf"/>
</dbReference>
<feature type="region of interest" description="Disordered" evidence="1">
    <location>
        <begin position="117"/>
        <end position="140"/>
    </location>
</feature>
<dbReference type="EMBL" id="JADIXZ010000001">
    <property type="protein sequence ID" value="MBK6299745.1"/>
    <property type="molecule type" value="Genomic_DNA"/>
</dbReference>
<dbReference type="CDD" id="cd00090">
    <property type="entry name" value="HTH_ARSR"/>
    <property type="match status" value="1"/>
</dbReference>
<evidence type="ECO:0000313" key="2">
    <source>
        <dbReference type="EMBL" id="MBK6299745.1"/>
    </source>
</evidence>
<dbReference type="Pfam" id="PF12840">
    <property type="entry name" value="HTH_20"/>
    <property type="match status" value="1"/>
</dbReference>
<reference evidence="2 3" key="1">
    <citation type="submission" date="2020-10" db="EMBL/GenBank/DDBJ databases">
        <title>Connecting structure to function with the recovery of over 1000 high-quality activated sludge metagenome-assembled genomes encoding full-length rRNA genes using long-read sequencing.</title>
        <authorList>
            <person name="Singleton C.M."/>
            <person name="Petriglieri F."/>
            <person name="Kristensen J.M."/>
            <person name="Kirkegaard R.H."/>
            <person name="Michaelsen T.Y."/>
            <person name="Andersen M.H."/>
            <person name="Karst S.M."/>
            <person name="Dueholm M.S."/>
            <person name="Nielsen P.H."/>
            <person name="Albertsen M."/>
        </authorList>
    </citation>
    <scope>NUCLEOTIDE SEQUENCE [LARGE SCALE GENOMIC DNA]</scope>
    <source>
        <strain evidence="2">AalE_18-Q3-R2-46_BAT3C.188</strain>
    </source>
</reference>
<accession>A0A934X3G7</accession>
<proteinExistence type="predicted"/>
<dbReference type="InterPro" id="IPR011991">
    <property type="entry name" value="ArsR-like_HTH"/>
</dbReference>
<dbReference type="InterPro" id="IPR036388">
    <property type="entry name" value="WH-like_DNA-bd_sf"/>
</dbReference>
<organism evidence="2 3">
    <name type="scientific">Candidatus Phosphoribacter hodrii</name>
    <dbReference type="NCBI Taxonomy" id="2953743"/>
    <lineage>
        <taxon>Bacteria</taxon>
        <taxon>Bacillati</taxon>
        <taxon>Actinomycetota</taxon>
        <taxon>Actinomycetes</taxon>
        <taxon>Micrococcales</taxon>
        <taxon>Dermatophilaceae</taxon>
        <taxon>Candidatus Phosphoribacter</taxon>
    </lineage>
</organism>
<sequence>MSPEQIPVLSSDVRRRILEHLNVVAGQAPPGAPTGRSAADLAAYLGLHVTTVRFHLDQLVTGGYLVTAFERTPRVGRPRKLYAAPHLDPDAETETQRHYQVLAGLLAQSWPVDGGDQVTPEEAGRRWASGHADPSRASTEAAVTPGRWLAKVGDMVDQLEHWGYTPELSTSAGGRAVTITLSNCPFLALARVRPDVVCGVHHGLITGALDHVGEHDVAIEVRPFVGPTRCLVKVTTETPFTAAAPEGESR</sequence>